<sequence length="181" mass="20085">MMYQNVVSAVVRALASEVINSAGGCDFQPKVQAARVPGAICGKEEAFLTDCWVHGRLHKALPAHLWDALTSKYSTHLDRKHASMMAVAGRVKSPAPKRFVECAAATWAFPKLPGIDGKRSTNVLPASWYVLDNWDEDGRPQKTLERWRRDIRRDLERQVDQALVEAHEILAAEGILADQAA</sequence>
<organism evidence="1 2">
    <name type="scientific">Stutzerimonas stutzeri</name>
    <name type="common">Pseudomonas stutzeri</name>
    <dbReference type="NCBI Taxonomy" id="316"/>
    <lineage>
        <taxon>Bacteria</taxon>
        <taxon>Pseudomonadati</taxon>
        <taxon>Pseudomonadota</taxon>
        <taxon>Gammaproteobacteria</taxon>
        <taxon>Pseudomonadales</taxon>
        <taxon>Pseudomonadaceae</taxon>
        <taxon>Stutzerimonas</taxon>
    </lineage>
</organism>
<evidence type="ECO:0008006" key="3">
    <source>
        <dbReference type="Google" id="ProtNLM"/>
    </source>
</evidence>
<dbReference type="EMBL" id="CP015641">
    <property type="protein sequence ID" value="ANF26020.1"/>
    <property type="molecule type" value="Genomic_DNA"/>
</dbReference>
<dbReference type="AlphaFoldDB" id="A0A172WRH7"/>
<dbReference type="Proteomes" id="UP000077787">
    <property type="component" value="Chromosome"/>
</dbReference>
<proteinExistence type="predicted"/>
<evidence type="ECO:0000313" key="1">
    <source>
        <dbReference type="EMBL" id="ANF26020.1"/>
    </source>
</evidence>
<evidence type="ECO:0000313" key="2">
    <source>
        <dbReference type="Proteomes" id="UP000077787"/>
    </source>
</evidence>
<gene>
    <name evidence="1" type="ORF">PS273GM_13140</name>
</gene>
<reference evidence="1 2" key="1">
    <citation type="submission" date="2016-05" db="EMBL/GenBank/DDBJ databases">
        <title>Genome sequence of Pseudomonas stutzeri 273 and identification of the exopolysaccharide biosynthesis locus.</title>
        <authorList>
            <person name="Wu S."/>
            <person name="Sun C."/>
        </authorList>
    </citation>
    <scope>NUCLEOTIDE SEQUENCE [LARGE SCALE GENOMIC DNA]</scope>
    <source>
        <strain evidence="1 2">273</strain>
    </source>
</reference>
<dbReference type="RefSeq" id="WP_064481593.1">
    <property type="nucleotide sequence ID" value="NZ_CP015641.1"/>
</dbReference>
<accession>A0A172WRH7</accession>
<name>A0A172WRH7_STUST</name>
<dbReference type="OrthoDB" id="7005515at2"/>
<protein>
    <recommendedName>
        <fullName evidence="3">Phage-like protein</fullName>
    </recommendedName>
</protein>